<dbReference type="Gene3D" id="3.40.50.2000">
    <property type="entry name" value="Glycogen Phosphorylase B"/>
    <property type="match status" value="2"/>
</dbReference>
<feature type="domain" description="Glycosyltransferase subfamily 4-like N-terminal" evidence="2">
    <location>
        <begin position="60"/>
        <end position="210"/>
    </location>
</feature>
<dbReference type="InterPro" id="IPR001296">
    <property type="entry name" value="Glyco_trans_1"/>
</dbReference>
<feature type="domain" description="Glycosyl transferase family 1" evidence="1">
    <location>
        <begin position="217"/>
        <end position="383"/>
    </location>
</feature>
<dbReference type="PANTHER" id="PTHR45947">
    <property type="entry name" value="SULFOQUINOVOSYL TRANSFERASE SQD2"/>
    <property type="match status" value="1"/>
</dbReference>
<dbReference type="OrthoDB" id="132546at2157"/>
<protein>
    <submittedName>
        <fullName evidence="3">Glycosyltransferase family 4 protein</fullName>
    </submittedName>
</protein>
<dbReference type="GeneID" id="60590697"/>
<dbReference type="RefSeq" id="WP_198061645.1">
    <property type="nucleotide sequence ID" value="NZ_CP065856.1"/>
</dbReference>
<dbReference type="CDD" id="cd03801">
    <property type="entry name" value="GT4_PimA-like"/>
    <property type="match status" value="1"/>
</dbReference>
<organism evidence="3 4">
    <name type="scientific">Halosimplex litoreum</name>
    <dbReference type="NCBI Taxonomy" id="1198301"/>
    <lineage>
        <taxon>Archaea</taxon>
        <taxon>Methanobacteriati</taxon>
        <taxon>Methanobacteriota</taxon>
        <taxon>Stenosarchaea group</taxon>
        <taxon>Halobacteria</taxon>
        <taxon>Halobacteriales</taxon>
        <taxon>Haloarculaceae</taxon>
        <taxon>Halosimplex</taxon>
    </lineage>
</organism>
<evidence type="ECO:0000259" key="1">
    <source>
        <dbReference type="Pfam" id="PF00534"/>
    </source>
</evidence>
<keyword evidence="4" id="KW-1185">Reference proteome</keyword>
<dbReference type="Proteomes" id="UP000595001">
    <property type="component" value="Chromosome"/>
</dbReference>
<evidence type="ECO:0000313" key="3">
    <source>
        <dbReference type="EMBL" id="QPV62847.1"/>
    </source>
</evidence>
<dbReference type="Pfam" id="PF00534">
    <property type="entry name" value="Glycos_transf_1"/>
    <property type="match status" value="1"/>
</dbReference>
<gene>
    <name evidence="3" type="ORF">I7X12_19350</name>
</gene>
<reference evidence="3 4" key="1">
    <citation type="submission" date="2020-12" db="EMBL/GenBank/DDBJ databases">
        <title>Halosimplex halophilum sp. nov. and Halosimplex salinum sp. nov., two new members of the genus Halosimplex.</title>
        <authorList>
            <person name="Cui H.L."/>
        </authorList>
    </citation>
    <scope>NUCLEOTIDE SEQUENCE [LARGE SCALE GENOMIC DNA]</scope>
    <source>
        <strain evidence="3 4">YGH94</strain>
    </source>
</reference>
<dbReference type="EMBL" id="CP065856">
    <property type="protein sequence ID" value="QPV62847.1"/>
    <property type="molecule type" value="Genomic_DNA"/>
</dbReference>
<name>A0A7T3KV17_9EURY</name>
<dbReference type="SUPFAM" id="SSF53756">
    <property type="entry name" value="UDP-Glycosyltransferase/glycogen phosphorylase"/>
    <property type="match status" value="1"/>
</dbReference>
<sequence>MTEDGPSGAAASGDPYDVLACCVHHQSHSLPVRSPFNHRSFDAINRTAADLDVVVPTPFAPRVGPHSEYDRVPRTERWGTYVAHYPRFLYMVPKRHFYHLSGDSIQKRVTEYVEETFETPHDVVHTSDIYLDGYGMLRYCKRHGVPLVVNSHAVDLHNFESFNEPVQARIRETIDYASTVAVVSDELAEVARRYAPAEKVETVPIGEDPEKFPTDRRAEIRRELGIDPDTKLLLFVGAYTEQKGLRELVAAVGALDRDDVVLATVGHEGDLRWWLLDRLGELDHPARSQWRLDPVALRRWHVAADALVHPSWTEGRPTVVYEAMAAETPVVGSAVGGIPEMVADGETGVLVPPKDPETLTAVLDELLDDPERLREMGAAGRRRLIDQEWTWARHAERFVEIHREAMDG</sequence>
<keyword evidence="3" id="KW-0808">Transferase</keyword>
<dbReference type="GO" id="GO:0016757">
    <property type="term" value="F:glycosyltransferase activity"/>
    <property type="evidence" value="ECO:0007669"/>
    <property type="project" value="InterPro"/>
</dbReference>
<dbReference type="PANTHER" id="PTHR45947:SF3">
    <property type="entry name" value="SULFOQUINOVOSYL TRANSFERASE SQD2"/>
    <property type="match status" value="1"/>
</dbReference>
<dbReference type="AlphaFoldDB" id="A0A7T3KV17"/>
<accession>A0A7T3KV17</accession>
<dbReference type="Pfam" id="PF13439">
    <property type="entry name" value="Glyco_transf_4"/>
    <property type="match status" value="1"/>
</dbReference>
<evidence type="ECO:0000259" key="2">
    <source>
        <dbReference type="Pfam" id="PF13439"/>
    </source>
</evidence>
<dbReference type="KEGG" id="hlt:I7X12_19350"/>
<proteinExistence type="predicted"/>
<dbReference type="InterPro" id="IPR050194">
    <property type="entry name" value="Glycosyltransferase_grp1"/>
</dbReference>
<evidence type="ECO:0000313" key="4">
    <source>
        <dbReference type="Proteomes" id="UP000595001"/>
    </source>
</evidence>
<dbReference type="InterPro" id="IPR028098">
    <property type="entry name" value="Glyco_trans_4-like_N"/>
</dbReference>